<accession>V2WS68</accession>
<feature type="compositionally biased region" description="Polar residues" evidence="1">
    <location>
        <begin position="465"/>
        <end position="474"/>
    </location>
</feature>
<protein>
    <recommendedName>
        <fullName evidence="2">Helicase C-terminal domain-containing protein</fullName>
    </recommendedName>
</protein>
<comment type="caution">
    <text evidence="3">The sequence shown here is derived from an EMBL/GenBank/DDBJ whole genome shotgun (WGS) entry which is preliminary data.</text>
</comment>
<feature type="compositionally biased region" description="Basic and acidic residues" evidence="1">
    <location>
        <begin position="96"/>
        <end position="110"/>
    </location>
</feature>
<dbReference type="Proteomes" id="UP000017559">
    <property type="component" value="Unassembled WGS sequence"/>
</dbReference>
<keyword evidence="4" id="KW-1185">Reference proteome</keyword>
<evidence type="ECO:0000259" key="2">
    <source>
        <dbReference type="Pfam" id="PF00271"/>
    </source>
</evidence>
<dbReference type="Gene3D" id="3.40.50.300">
    <property type="entry name" value="P-loop containing nucleotide triphosphate hydrolases"/>
    <property type="match status" value="1"/>
</dbReference>
<dbReference type="HOGENOM" id="CLU_557872_0_0_1"/>
<dbReference type="SUPFAM" id="SSF52540">
    <property type="entry name" value="P-loop containing nucleoside triphosphate hydrolases"/>
    <property type="match status" value="1"/>
</dbReference>
<sequence>MHTQVYAFTAVYSEEYKETVMGRYKSGMIHWLMCTDAAGMGCDVPNIELSVMFGVQDLASAMQKGGRAGQSPSISACMVWIVEKWAFDLPPPIEGNDGKPETKAKKDERNRCEGLDPATCTFINCSDDNLCSDECMWDFAVEHFSPKLRLPGFEWFNGDEGAEGDTSDGNTVINGQLNNEDHKRIDGHVSYLHATSHPSLANPDTPKGSSPSHPTRMEHIRRYNALNMAPTVRCSHAEHAILHNMVCAWRDNKWDSISAANPFLSPDWVISDKNIDRLVDKAHVLLGCQEVDVQTIRSFTQWPLVDDNTIGTLIKVIEDFHNEFEKRKQENEKERASKRLRTTTSLFSPVQLTSPTKSGHSLQIAMYQPLIDAPTASEAENMLVQPLMLPTPQSLPTISTQLPLQNMTTPVTANIFTPASIVTPQINFAGMQLFTPDTWASSQHGRGRARGQVDTGHRRGAISVQGGSMTNTGDSGRKARQHGCRHGIA</sequence>
<evidence type="ECO:0000313" key="3">
    <source>
        <dbReference type="EMBL" id="ESK89673.1"/>
    </source>
</evidence>
<organism evidence="3 4">
    <name type="scientific">Moniliophthora roreri (strain MCA 2997)</name>
    <name type="common">Cocoa frosty pod rot fungus</name>
    <name type="synonym">Crinipellis roreri</name>
    <dbReference type="NCBI Taxonomy" id="1381753"/>
    <lineage>
        <taxon>Eukaryota</taxon>
        <taxon>Fungi</taxon>
        <taxon>Dikarya</taxon>
        <taxon>Basidiomycota</taxon>
        <taxon>Agaricomycotina</taxon>
        <taxon>Agaricomycetes</taxon>
        <taxon>Agaricomycetidae</taxon>
        <taxon>Agaricales</taxon>
        <taxon>Marasmiineae</taxon>
        <taxon>Marasmiaceae</taxon>
        <taxon>Moniliophthora</taxon>
    </lineage>
</organism>
<dbReference type="EMBL" id="AWSO01000532">
    <property type="protein sequence ID" value="ESK89673.1"/>
    <property type="molecule type" value="Genomic_DNA"/>
</dbReference>
<dbReference type="InterPro" id="IPR027417">
    <property type="entry name" value="P-loop_NTPase"/>
</dbReference>
<feature type="domain" description="Helicase C-terminal" evidence="2">
    <location>
        <begin position="8"/>
        <end position="69"/>
    </location>
</feature>
<dbReference type="OrthoDB" id="5409596at2759"/>
<evidence type="ECO:0000313" key="4">
    <source>
        <dbReference type="Proteomes" id="UP000017559"/>
    </source>
</evidence>
<evidence type="ECO:0000256" key="1">
    <source>
        <dbReference type="SAM" id="MobiDB-lite"/>
    </source>
</evidence>
<feature type="compositionally biased region" description="Basic residues" evidence="1">
    <location>
        <begin position="478"/>
        <end position="489"/>
    </location>
</feature>
<gene>
    <name evidence="3" type="ORF">Moror_8591</name>
</gene>
<dbReference type="AlphaFoldDB" id="V2WS68"/>
<reference evidence="3 4" key="1">
    <citation type="journal article" date="2014" name="BMC Genomics">
        <title>Genome and secretome analysis of the hemibiotrophic fungal pathogen, Moniliophthora roreri, which causes frosty pod rot disease of cacao: mechanisms of the biotrophic and necrotrophic phases.</title>
        <authorList>
            <person name="Meinhardt L.W."/>
            <person name="Costa G.G.L."/>
            <person name="Thomazella D.P.T."/>
            <person name="Teixeira P.J.P.L."/>
            <person name="Carazzolle M.F."/>
            <person name="Schuster S.C."/>
            <person name="Carlson J.E."/>
            <person name="Guiltinan M.J."/>
            <person name="Mieczkowski P."/>
            <person name="Farmer A."/>
            <person name="Ramaraj T."/>
            <person name="Crozier J."/>
            <person name="Davis R.E."/>
            <person name="Shao J."/>
            <person name="Melnick R.L."/>
            <person name="Pereira G.A.G."/>
            <person name="Bailey B.A."/>
        </authorList>
    </citation>
    <scope>NUCLEOTIDE SEQUENCE [LARGE SCALE GENOMIC DNA]</scope>
    <source>
        <strain evidence="3 4">MCA 2997</strain>
    </source>
</reference>
<dbReference type="KEGG" id="mrr:Moror_8591"/>
<dbReference type="Pfam" id="PF00271">
    <property type="entry name" value="Helicase_C"/>
    <property type="match status" value="1"/>
</dbReference>
<feature type="region of interest" description="Disordered" evidence="1">
    <location>
        <begin position="91"/>
        <end position="110"/>
    </location>
</feature>
<dbReference type="InterPro" id="IPR001650">
    <property type="entry name" value="Helicase_C-like"/>
</dbReference>
<feature type="region of interest" description="Disordered" evidence="1">
    <location>
        <begin position="195"/>
        <end position="214"/>
    </location>
</feature>
<name>V2WS68_MONRO</name>
<feature type="region of interest" description="Disordered" evidence="1">
    <location>
        <begin position="439"/>
        <end position="489"/>
    </location>
</feature>
<proteinExistence type="predicted"/>